<dbReference type="GO" id="GO:0006629">
    <property type="term" value="P:lipid metabolic process"/>
    <property type="evidence" value="ECO:0007669"/>
    <property type="project" value="InterPro"/>
</dbReference>
<reference evidence="2 3" key="1">
    <citation type="submission" date="2017-06" db="EMBL/GenBank/DDBJ databases">
        <title>Ant-infecting Ophiocordyceps genomes reveal a high diversity of potential behavioral manipulation genes and a possible major role for enterotoxins.</title>
        <authorList>
            <person name="De Bekker C."/>
            <person name="Evans H.C."/>
            <person name="Brachmann A."/>
            <person name="Hughes D.P."/>
        </authorList>
    </citation>
    <scope>NUCLEOTIDE SEQUENCE [LARGE SCALE GENOMIC DNA]</scope>
    <source>
        <strain evidence="2 3">1348a</strain>
    </source>
</reference>
<dbReference type="Gene3D" id="3.20.20.190">
    <property type="entry name" value="Phosphatidylinositol (PI) phosphodiesterase"/>
    <property type="match status" value="1"/>
</dbReference>
<dbReference type="Proteomes" id="UP000224854">
    <property type="component" value="Unassembled WGS sequence"/>
</dbReference>
<dbReference type="InterPro" id="IPR017946">
    <property type="entry name" value="PLC-like_Pdiesterase_TIM-brl"/>
</dbReference>
<dbReference type="EMBL" id="NJEU01000353">
    <property type="protein sequence ID" value="PHH75768.1"/>
    <property type="molecule type" value="Genomic_DNA"/>
</dbReference>
<feature type="signal peptide" evidence="1">
    <location>
        <begin position="1"/>
        <end position="22"/>
    </location>
</feature>
<evidence type="ECO:0000256" key="1">
    <source>
        <dbReference type="SAM" id="SignalP"/>
    </source>
</evidence>
<evidence type="ECO:0000313" key="3">
    <source>
        <dbReference type="Proteomes" id="UP000224854"/>
    </source>
</evidence>
<dbReference type="GO" id="GO:0008081">
    <property type="term" value="F:phosphoric diester hydrolase activity"/>
    <property type="evidence" value="ECO:0007669"/>
    <property type="project" value="InterPro"/>
</dbReference>
<evidence type="ECO:0000313" key="2">
    <source>
        <dbReference type="EMBL" id="PHH75768.1"/>
    </source>
</evidence>
<sequence length="379" mass="40197">MIPRPLWHLASTALFLSTLGQAAPQDGTGSVPASGPGRACNNSPSLCGRQYNKITYMGAHDSAFLRDSTTGNSLAGNQFRNATAALDAGLRLLQAQVHRADAELRLCHSSCGLLDAGPLDAWLTAVAGWMARNPNDVVTLILVNADNAPASELQGHFERSGMAQFGYKPSTAPAATSDWPTLETMIGQGTRLVSFITNMEYSPATPYLLPQFNYVFETPFEVTQLTAFNCTLDRPASMAPASNALSRNYLSLVNHFKYQNIGGGVLQSLSNLVGASSAILVPDVDRIDVTNSPNGDVDGNLGRHVDQCRAEWQQQPNYVLVDFWDRQSPIAAADRLNGLPGTTGRRMPSTISAAHSLGASCQGLGGLVVAAVAAAALLL</sequence>
<dbReference type="OrthoDB" id="7984201at2759"/>
<proteinExistence type="predicted"/>
<feature type="chain" id="PRO_5013356108" description="Phosphatidylinositol-specific phospholipase C X domain-containing protein" evidence="1">
    <location>
        <begin position="23"/>
        <end position="379"/>
    </location>
</feature>
<comment type="caution">
    <text evidence="2">The sequence shown here is derived from an EMBL/GenBank/DDBJ whole genome shotgun (WGS) entry which is preliminary data.</text>
</comment>
<protein>
    <recommendedName>
        <fullName evidence="4">Phosphatidylinositol-specific phospholipase C X domain-containing protein</fullName>
    </recommendedName>
</protein>
<evidence type="ECO:0008006" key="4">
    <source>
        <dbReference type="Google" id="ProtNLM"/>
    </source>
</evidence>
<gene>
    <name evidence="2" type="ORF">CDD82_4287</name>
</gene>
<accession>A0A2C5YCH2</accession>
<dbReference type="PANTHER" id="PTHR13593:SF80">
    <property type="entry name" value="PLC-LIKE PHOSPHODIESTERASE"/>
    <property type="match status" value="1"/>
</dbReference>
<dbReference type="AlphaFoldDB" id="A0A2C5YCH2"/>
<organism evidence="2 3">
    <name type="scientific">Ophiocordyceps australis</name>
    <dbReference type="NCBI Taxonomy" id="1399860"/>
    <lineage>
        <taxon>Eukaryota</taxon>
        <taxon>Fungi</taxon>
        <taxon>Dikarya</taxon>
        <taxon>Ascomycota</taxon>
        <taxon>Pezizomycotina</taxon>
        <taxon>Sordariomycetes</taxon>
        <taxon>Hypocreomycetidae</taxon>
        <taxon>Hypocreales</taxon>
        <taxon>Ophiocordycipitaceae</taxon>
        <taxon>Ophiocordyceps</taxon>
    </lineage>
</organism>
<dbReference type="PANTHER" id="PTHR13593">
    <property type="match status" value="1"/>
</dbReference>
<dbReference type="InterPro" id="IPR051057">
    <property type="entry name" value="PI-PLC_domain"/>
</dbReference>
<dbReference type="SUPFAM" id="SSF51695">
    <property type="entry name" value="PLC-like phosphodiesterases"/>
    <property type="match status" value="1"/>
</dbReference>
<dbReference type="Pfam" id="PF26146">
    <property type="entry name" value="PI-PLC_X"/>
    <property type="match status" value="1"/>
</dbReference>
<keyword evidence="3" id="KW-1185">Reference proteome</keyword>
<name>A0A2C5YCH2_9HYPO</name>
<keyword evidence="1" id="KW-0732">Signal</keyword>